<evidence type="ECO:0000313" key="1">
    <source>
        <dbReference type="EMBL" id="KAF0767927.1"/>
    </source>
</evidence>
<dbReference type="OrthoDB" id="6621833at2759"/>
<gene>
    <name evidence="1" type="ORF">FWK35_00004316</name>
</gene>
<organism evidence="1 2">
    <name type="scientific">Aphis craccivora</name>
    <name type="common">Cowpea aphid</name>
    <dbReference type="NCBI Taxonomy" id="307492"/>
    <lineage>
        <taxon>Eukaryota</taxon>
        <taxon>Metazoa</taxon>
        <taxon>Ecdysozoa</taxon>
        <taxon>Arthropoda</taxon>
        <taxon>Hexapoda</taxon>
        <taxon>Insecta</taxon>
        <taxon>Pterygota</taxon>
        <taxon>Neoptera</taxon>
        <taxon>Paraneoptera</taxon>
        <taxon>Hemiptera</taxon>
        <taxon>Sternorrhyncha</taxon>
        <taxon>Aphidomorpha</taxon>
        <taxon>Aphidoidea</taxon>
        <taxon>Aphididae</taxon>
        <taxon>Aphidini</taxon>
        <taxon>Aphis</taxon>
        <taxon>Aphis</taxon>
    </lineage>
</organism>
<reference evidence="1 2" key="1">
    <citation type="submission" date="2019-08" db="EMBL/GenBank/DDBJ databases">
        <title>Whole genome of Aphis craccivora.</title>
        <authorList>
            <person name="Voronova N.V."/>
            <person name="Shulinski R.S."/>
            <person name="Bandarenka Y.V."/>
            <person name="Zhorov D.G."/>
            <person name="Warner D."/>
        </authorList>
    </citation>
    <scope>NUCLEOTIDE SEQUENCE [LARGE SCALE GENOMIC DNA]</scope>
    <source>
        <strain evidence="1">180601</strain>
        <tissue evidence="1">Whole Body</tissue>
    </source>
</reference>
<proteinExistence type="predicted"/>
<name>A0A6G0ZC15_APHCR</name>
<keyword evidence="2" id="KW-1185">Reference proteome</keyword>
<dbReference type="Proteomes" id="UP000478052">
    <property type="component" value="Unassembled WGS sequence"/>
</dbReference>
<sequence>MKFSSILIGPKKFSKTPISITEKLIRNLFEFFHYYGMINCKYCGEPLTVKHLLINCRTHIDIRKSLELPDNLFEALSPTHDNTNKIITFLKQINMLKVKQYFQPAPLDFIKGTTKEVNILITMNNNQKAIYPALFICLNFTSLINT</sequence>
<evidence type="ECO:0000313" key="2">
    <source>
        <dbReference type="Proteomes" id="UP000478052"/>
    </source>
</evidence>
<dbReference type="AlphaFoldDB" id="A0A6G0ZC15"/>
<dbReference type="EMBL" id="VUJU01000868">
    <property type="protein sequence ID" value="KAF0767927.1"/>
    <property type="molecule type" value="Genomic_DNA"/>
</dbReference>
<accession>A0A6G0ZC15</accession>
<comment type="caution">
    <text evidence="1">The sequence shown here is derived from an EMBL/GenBank/DDBJ whole genome shotgun (WGS) entry which is preliminary data.</text>
</comment>
<feature type="non-terminal residue" evidence="1">
    <location>
        <position position="146"/>
    </location>
</feature>
<protein>
    <recommendedName>
        <fullName evidence="3">RNase H domain-containing protein</fullName>
    </recommendedName>
</protein>
<evidence type="ECO:0008006" key="3">
    <source>
        <dbReference type="Google" id="ProtNLM"/>
    </source>
</evidence>